<evidence type="ECO:0000313" key="3">
    <source>
        <dbReference type="Proteomes" id="UP000712281"/>
    </source>
</evidence>
<evidence type="ECO:0000313" key="2">
    <source>
        <dbReference type="EMBL" id="KAF2551699.1"/>
    </source>
</evidence>
<gene>
    <name evidence="2" type="ORF">F2Q68_00036092</name>
</gene>
<evidence type="ECO:0000259" key="1">
    <source>
        <dbReference type="Pfam" id="PF11916"/>
    </source>
</evidence>
<dbReference type="Proteomes" id="UP000712281">
    <property type="component" value="Unassembled WGS sequence"/>
</dbReference>
<dbReference type="InterPro" id="IPR026825">
    <property type="entry name" value="Vac14"/>
</dbReference>
<accession>A0A8S9H1L9</accession>
<dbReference type="Pfam" id="PF11916">
    <property type="entry name" value="Vac14_Fig4_bd"/>
    <property type="match status" value="1"/>
</dbReference>
<protein>
    <recommendedName>
        <fullName evidence="1">Vacuolar protein 14 C-terminal Fig4-binding domain-containing protein</fullName>
    </recommendedName>
</protein>
<organism evidence="2 3">
    <name type="scientific">Brassica cretica</name>
    <name type="common">Mustard</name>
    <dbReference type="NCBI Taxonomy" id="69181"/>
    <lineage>
        <taxon>Eukaryota</taxon>
        <taxon>Viridiplantae</taxon>
        <taxon>Streptophyta</taxon>
        <taxon>Embryophyta</taxon>
        <taxon>Tracheophyta</taxon>
        <taxon>Spermatophyta</taxon>
        <taxon>Magnoliopsida</taxon>
        <taxon>eudicotyledons</taxon>
        <taxon>Gunneridae</taxon>
        <taxon>Pentapetalae</taxon>
        <taxon>rosids</taxon>
        <taxon>malvids</taxon>
        <taxon>Brassicales</taxon>
        <taxon>Brassicaceae</taxon>
        <taxon>Brassiceae</taxon>
        <taxon>Brassica</taxon>
    </lineage>
</organism>
<dbReference type="PANTHER" id="PTHR16023:SF4">
    <property type="entry name" value="VACUOLAR PROTEIN 14 C-TERMINAL FIG4-BINDING DOMAIN-CONTAINING PROTEIN"/>
    <property type="match status" value="1"/>
</dbReference>
<proteinExistence type="predicted"/>
<dbReference type="InterPro" id="IPR021841">
    <property type="entry name" value="VAC14_Fig4p-bd"/>
</dbReference>
<dbReference type="PANTHER" id="PTHR16023">
    <property type="entry name" value="TAX1 BINDING PROTEIN-RELATED"/>
    <property type="match status" value="1"/>
</dbReference>
<dbReference type="AlphaFoldDB" id="A0A8S9H1L9"/>
<dbReference type="GO" id="GO:0070772">
    <property type="term" value="C:PAS complex"/>
    <property type="evidence" value="ECO:0007669"/>
    <property type="project" value="InterPro"/>
</dbReference>
<name>A0A8S9H1L9_BRACR</name>
<dbReference type="EMBL" id="QGKW02001988">
    <property type="protein sequence ID" value="KAF2551699.1"/>
    <property type="molecule type" value="Genomic_DNA"/>
</dbReference>
<feature type="domain" description="Vacuolar protein 14 C-terminal Fig4-binding" evidence="1">
    <location>
        <begin position="68"/>
        <end position="149"/>
    </location>
</feature>
<dbReference type="GO" id="GO:0010008">
    <property type="term" value="C:endosome membrane"/>
    <property type="evidence" value="ECO:0007669"/>
    <property type="project" value="TreeGrafter"/>
</dbReference>
<reference evidence="2" key="1">
    <citation type="submission" date="2019-12" db="EMBL/GenBank/DDBJ databases">
        <title>Genome sequencing and annotation of Brassica cretica.</title>
        <authorList>
            <person name="Studholme D.J."/>
            <person name="Sarris P.F."/>
        </authorList>
    </citation>
    <scope>NUCLEOTIDE SEQUENCE</scope>
    <source>
        <strain evidence="2">PFS-001/15</strain>
        <tissue evidence="2">Leaf</tissue>
    </source>
</reference>
<comment type="caution">
    <text evidence="2">The sequence shown here is derived from an EMBL/GenBank/DDBJ whole genome shotgun (WGS) entry which is preliminary data.</text>
</comment>
<sequence length="265" mass="30225">MADALSLIPAAVQRNLSDKLYEKRKYAALEIENTVKNLTSAGDHEKLSKVIDILVKEFAKSPQPNHRKAYQHASVVIQSLVEEDMNVKFFVQLDKLIRLLETPIFTYLRLQLLEPGRYPWLLKTLYGLLMLLPQQSGAFRILQTRLKTVPTYSFSNGGDQISRAFSGVPFSQYMMHHHEDGDAEDYNINSSHQGINFAARLQQFENVQNQHRGQARIKRTTLIAPPLLLHQRTQSTSGKILKKRLWSITALNLPGIDTTDPFCLL</sequence>
<dbReference type="GO" id="GO:0006661">
    <property type="term" value="P:phosphatidylinositol biosynthetic process"/>
    <property type="evidence" value="ECO:0007669"/>
    <property type="project" value="InterPro"/>
</dbReference>